<dbReference type="OrthoDB" id="9980580at2"/>
<name>A0A4Y9FUD8_9MICO</name>
<evidence type="ECO:0000313" key="2">
    <source>
        <dbReference type="EMBL" id="TFU32918.1"/>
    </source>
</evidence>
<evidence type="ECO:0000256" key="1">
    <source>
        <dbReference type="SAM" id="MobiDB-lite"/>
    </source>
</evidence>
<feature type="compositionally biased region" description="Basic and acidic residues" evidence="1">
    <location>
        <begin position="56"/>
        <end position="65"/>
    </location>
</feature>
<protein>
    <submittedName>
        <fullName evidence="2">Uncharacterized protein</fullName>
    </submittedName>
</protein>
<reference evidence="2 3" key="1">
    <citation type="submission" date="2019-03" db="EMBL/GenBank/DDBJ databases">
        <title>Diversity of the mouse oral microbiome.</title>
        <authorList>
            <person name="Joseph S."/>
            <person name="Aduse-Opoku J."/>
            <person name="Curtis M."/>
            <person name="Wade W."/>
            <person name="Hashim A."/>
        </authorList>
    </citation>
    <scope>NUCLEOTIDE SEQUENCE [LARGE SCALE GENOMIC DNA]</scope>
    <source>
        <strain evidence="2 3">P1012</strain>
    </source>
</reference>
<dbReference type="EMBL" id="SPQB01000016">
    <property type="protein sequence ID" value="TFU32918.1"/>
    <property type="molecule type" value="Genomic_DNA"/>
</dbReference>
<dbReference type="Proteomes" id="UP000298358">
    <property type="component" value="Unassembled WGS sequence"/>
</dbReference>
<accession>A0A4Y9FUD8</accession>
<evidence type="ECO:0000313" key="3">
    <source>
        <dbReference type="Proteomes" id="UP000298358"/>
    </source>
</evidence>
<sequence>MNSTPENIDPTRDERGPEDDLVSEDPDLSTGEDPTVDEGPAAEAPDEDGLAMADAPSRDQGEQSEHPSQAEGEDPSDPADASVLPDEGHPSQAEG</sequence>
<feature type="region of interest" description="Disordered" evidence="1">
    <location>
        <begin position="1"/>
        <end position="95"/>
    </location>
</feature>
<dbReference type="RefSeq" id="WP_135114350.1">
    <property type="nucleotide sequence ID" value="NZ_BAAANG010000025.1"/>
</dbReference>
<feature type="compositionally biased region" description="Acidic residues" evidence="1">
    <location>
        <begin position="16"/>
        <end position="27"/>
    </location>
</feature>
<proteinExistence type="predicted"/>
<organism evidence="2 3">
    <name type="scientific">Microbacterium paludicola</name>
    <dbReference type="NCBI Taxonomy" id="300019"/>
    <lineage>
        <taxon>Bacteria</taxon>
        <taxon>Bacillati</taxon>
        <taxon>Actinomycetota</taxon>
        <taxon>Actinomycetes</taxon>
        <taxon>Micrococcales</taxon>
        <taxon>Microbacteriaceae</taxon>
        <taxon>Microbacterium</taxon>
    </lineage>
</organism>
<dbReference type="AlphaFoldDB" id="A0A4Y9FUD8"/>
<comment type="caution">
    <text evidence="2">The sequence shown here is derived from an EMBL/GenBank/DDBJ whole genome shotgun (WGS) entry which is preliminary data.</text>
</comment>
<keyword evidence="3" id="KW-1185">Reference proteome</keyword>
<gene>
    <name evidence="2" type="ORF">E4U02_08160</name>
</gene>